<dbReference type="EMBL" id="ALIE01000046">
    <property type="protein sequence ID" value="EJS44151.1"/>
    <property type="molecule type" value="Genomic_DNA"/>
</dbReference>
<dbReference type="InterPro" id="IPR008162">
    <property type="entry name" value="Pyrophosphatase"/>
</dbReference>
<sequence length="310" mass="35408">MCLLRMNSLISKSRSMERLKQTLSILSARNCRQFNTIQQGSKYSPSFKKYLTLQNGEVGSFFHDVPLDLDEREKTVTMIVEVPRWTTGKFEISKELKFNPIIQDRKNGKLRFVNNIFPYHGYIHNYGAIPQTWEDPTIEHELGDGDAALKGDNDPLDCCEIGSDVLEMGTIRKVKVLGSLALIDDGELDWKIIVIDINDPLSSELNNLENVEKYFPGILGATREWFRKYKVPAGKSLNKFAYGEQYMDSNSTIHTIKECHNSWQKFLSGSLQNKYDSLPNTERAGKGVTLEDSGKPPSQIPPEVQKWYYI</sequence>
<protein>
    <recommendedName>
        <fullName evidence="3">inorganic diphosphatase</fullName>
        <ecNumber evidence="3">3.6.1.1</ecNumber>
    </recommendedName>
    <alternativeName>
        <fullName evidence="7">Pyrophosphate phospho-hydrolase</fullName>
    </alternativeName>
</protein>
<dbReference type="PROSITE" id="PS00387">
    <property type="entry name" value="PPASE"/>
    <property type="match status" value="1"/>
</dbReference>
<reference evidence="8 9" key="1">
    <citation type="journal article" date="2013" name="BMC Genomics">
        <title>High quality de novo sequencing and assembly of the Saccharomyces arboricolus genome.</title>
        <authorList>
            <person name="Liti G."/>
            <person name="Nguyen Ba A.N."/>
            <person name="Blythe M."/>
            <person name="Mueller C.A."/>
            <person name="Bergstroem A."/>
            <person name="Cubillos F.A."/>
            <person name="Dafhnis-Calas F."/>
            <person name="Khoshraftar S."/>
            <person name="Malla S."/>
            <person name="Mehta N."/>
            <person name="Siow C.C."/>
            <person name="Warringer J."/>
            <person name="Moses A.M."/>
            <person name="Louis E.J."/>
            <person name="Nieduszynski C.A."/>
        </authorList>
    </citation>
    <scope>NUCLEOTIDE SEQUENCE [LARGE SCALE GENOMIC DNA]</scope>
    <source>
        <strain evidence="9">H-6 / AS 2.3317 / CBS 10644</strain>
    </source>
</reference>
<comment type="similarity">
    <text evidence="2">Belongs to the PPase family.</text>
</comment>
<evidence type="ECO:0000256" key="5">
    <source>
        <dbReference type="ARBA" id="ARBA00022801"/>
    </source>
</evidence>
<evidence type="ECO:0000256" key="6">
    <source>
        <dbReference type="ARBA" id="ARBA00022842"/>
    </source>
</evidence>
<dbReference type="EC" id="3.6.1.1" evidence="3"/>
<gene>
    <name evidence="8" type="ORF">SU7_0753</name>
</gene>
<dbReference type="Pfam" id="PF00719">
    <property type="entry name" value="Pyrophosphatase"/>
    <property type="match status" value="1"/>
</dbReference>
<name>J8Q6A8_SACAR</name>
<accession>J8Q6A8</accession>
<evidence type="ECO:0000256" key="4">
    <source>
        <dbReference type="ARBA" id="ARBA00022723"/>
    </source>
</evidence>
<evidence type="ECO:0000256" key="7">
    <source>
        <dbReference type="ARBA" id="ARBA00032535"/>
    </source>
</evidence>
<dbReference type="CDD" id="cd00412">
    <property type="entry name" value="pyrophosphatase"/>
    <property type="match status" value="1"/>
</dbReference>
<comment type="cofactor">
    <cofactor evidence="1">
        <name>Mg(2+)</name>
        <dbReference type="ChEBI" id="CHEBI:18420"/>
    </cofactor>
</comment>
<comment type="caution">
    <text evidence="8">The sequence shown here is derived from an EMBL/GenBank/DDBJ whole genome shotgun (WGS) entry which is preliminary data.</text>
</comment>
<dbReference type="SUPFAM" id="SSF50324">
    <property type="entry name" value="Inorganic pyrophosphatase"/>
    <property type="match status" value="1"/>
</dbReference>
<dbReference type="HOGENOM" id="CLU_040684_0_1_1"/>
<keyword evidence="9" id="KW-1185">Reference proteome</keyword>
<dbReference type="Gene3D" id="3.90.80.10">
    <property type="entry name" value="Inorganic pyrophosphatase"/>
    <property type="match status" value="1"/>
</dbReference>
<dbReference type="GO" id="GO:0004427">
    <property type="term" value="F:inorganic diphosphate phosphatase activity"/>
    <property type="evidence" value="ECO:0007669"/>
    <property type="project" value="UniProtKB-EC"/>
</dbReference>
<evidence type="ECO:0000313" key="9">
    <source>
        <dbReference type="Proteomes" id="UP000006968"/>
    </source>
</evidence>
<evidence type="ECO:0000256" key="1">
    <source>
        <dbReference type="ARBA" id="ARBA00001946"/>
    </source>
</evidence>
<keyword evidence="6" id="KW-0460">Magnesium</keyword>
<proteinExistence type="inferred from homology"/>
<evidence type="ECO:0000313" key="8">
    <source>
        <dbReference type="EMBL" id="EJS44151.1"/>
    </source>
</evidence>
<keyword evidence="5" id="KW-0378">Hydrolase</keyword>
<dbReference type="OrthoDB" id="1608002at2759"/>
<organism evidence="8 9">
    <name type="scientific">Saccharomyces arboricola (strain H-6 / AS 2.3317 / CBS 10644)</name>
    <name type="common">Yeast</name>
    <dbReference type="NCBI Taxonomy" id="1160507"/>
    <lineage>
        <taxon>Eukaryota</taxon>
        <taxon>Fungi</taxon>
        <taxon>Dikarya</taxon>
        <taxon>Ascomycota</taxon>
        <taxon>Saccharomycotina</taxon>
        <taxon>Saccharomycetes</taxon>
        <taxon>Saccharomycetales</taxon>
        <taxon>Saccharomycetaceae</taxon>
        <taxon>Saccharomyces</taxon>
    </lineage>
</organism>
<dbReference type="GO" id="GO:0000287">
    <property type="term" value="F:magnesium ion binding"/>
    <property type="evidence" value="ECO:0007669"/>
    <property type="project" value="InterPro"/>
</dbReference>
<evidence type="ECO:0000256" key="3">
    <source>
        <dbReference type="ARBA" id="ARBA00012146"/>
    </source>
</evidence>
<dbReference type="FunFam" id="3.90.80.10:FF:000007">
    <property type="entry name" value="Inorganic pyrophosphatase, mitochondrial"/>
    <property type="match status" value="1"/>
</dbReference>
<dbReference type="InterPro" id="IPR036649">
    <property type="entry name" value="Pyrophosphatase_sf"/>
</dbReference>
<dbReference type="GO" id="GO:0005737">
    <property type="term" value="C:cytoplasm"/>
    <property type="evidence" value="ECO:0007669"/>
    <property type="project" value="InterPro"/>
</dbReference>
<dbReference type="AlphaFoldDB" id="J8Q6A8"/>
<dbReference type="Proteomes" id="UP000006968">
    <property type="component" value="Chromosome IV"/>
</dbReference>
<dbReference type="GO" id="GO:0006796">
    <property type="term" value="P:phosphate-containing compound metabolic process"/>
    <property type="evidence" value="ECO:0007669"/>
    <property type="project" value="InterPro"/>
</dbReference>
<dbReference type="PANTHER" id="PTHR10286">
    <property type="entry name" value="INORGANIC PYROPHOSPHATASE"/>
    <property type="match status" value="1"/>
</dbReference>
<evidence type="ECO:0000256" key="2">
    <source>
        <dbReference type="ARBA" id="ARBA00006220"/>
    </source>
</evidence>
<keyword evidence="4" id="KW-0479">Metal-binding</keyword>